<evidence type="ECO:0000259" key="3">
    <source>
        <dbReference type="Pfam" id="PF02801"/>
    </source>
</evidence>
<dbReference type="GO" id="GO:0006633">
    <property type="term" value="P:fatty acid biosynthetic process"/>
    <property type="evidence" value="ECO:0007669"/>
    <property type="project" value="TreeGrafter"/>
</dbReference>
<accession>A0AAD8HQB9</accession>
<protein>
    <recommendedName>
        <fullName evidence="1">beta-ketoacyl-[acyl-carrier-protein] synthase I</fullName>
        <ecNumber evidence="1">2.3.1.41</ecNumber>
    </recommendedName>
</protein>
<dbReference type="GO" id="GO:0005739">
    <property type="term" value="C:mitochondrion"/>
    <property type="evidence" value="ECO:0007669"/>
    <property type="project" value="TreeGrafter"/>
</dbReference>
<evidence type="ECO:0000256" key="1">
    <source>
        <dbReference type="ARBA" id="ARBA00013191"/>
    </source>
</evidence>
<sequence>MIRKEVFLIPSILRECRRIISQSEVNKEIVKIQRVVAPVGYYILRTWNSRRDKHPLGGWHIWVHGTFNLRWNVNYINAHATSTLAGDLAEAKALKKVFKNNMSEIKVNATKSMIGHCLGASAGLEGVVTVKAKFLKC</sequence>
<dbReference type="EC" id="2.3.1.41" evidence="1"/>
<evidence type="ECO:0000256" key="2">
    <source>
        <dbReference type="ARBA" id="ARBA00022679"/>
    </source>
</evidence>
<gene>
    <name evidence="4" type="ORF">POM88_037559</name>
</gene>
<dbReference type="InterPro" id="IPR014031">
    <property type="entry name" value="Ketoacyl_synth_C"/>
</dbReference>
<keyword evidence="2" id="KW-0808">Transferase</keyword>
<organism evidence="4 5">
    <name type="scientific">Heracleum sosnowskyi</name>
    <dbReference type="NCBI Taxonomy" id="360622"/>
    <lineage>
        <taxon>Eukaryota</taxon>
        <taxon>Viridiplantae</taxon>
        <taxon>Streptophyta</taxon>
        <taxon>Embryophyta</taxon>
        <taxon>Tracheophyta</taxon>
        <taxon>Spermatophyta</taxon>
        <taxon>Magnoliopsida</taxon>
        <taxon>eudicotyledons</taxon>
        <taxon>Gunneridae</taxon>
        <taxon>Pentapetalae</taxon>
        <taxon>asterids</taxon>
        <taxon>campanulids</taxon>
        <taxon>Apiales</taxon>
        <taxon>Apiaceae</taxon>
        <taxon>Apioideae</taxon>
        <taxon>apioid superclade</taxon>
        <taxon>Tordylieae</taxon>
        <taxon>Tordyliinae</taxon>
        <taxon>Heracleum</taxon>
    </lineage>
</organism>
<evidence type="ECO:0000313" key="4">
    <source>
        <dbReference type="EMBL" id="KAK1371467.1"/>
    </source>
</evidence>
<dbReference type="InterPro" id="IPR000794">
    <property type="entry name" value="Beta-ketoacyl_synthase"/>
</dbReference>
<comment type="caution">
    <text evidence="4">The sequence shown here is derived from an EMBL/GenBank/DDBJ whole genome shotgun (WGS) entry which is preliminary data.</text>
</comment>
<dbReference type="AlphaFoldDB" id="A0AAD8HQB9"/>
<dbReference type="Pfam" id="PF02801">
    <property type="entry name" value="Ketoacyl-synt_C"/>
    <property type="match status" value="1"/>
</dbReference>
<keyword evidence="5" id="KW-1185">Reference proteome</keyword>
<dbReference type="Proteomes" id="UP001237642">
    <property type="component" value="Unassembled WGS sequence"/>
</dbReference>
<dbReference type="PANTHER" id="PTHR11712">
    <property type="entry name" value="POLYKETIDE SYNTHASE-RELATED"/>
    <property type="match status" value="1"/>
</dbReference>
<dbReference type="Gene3D" id="3.40.47.10">
    <property type="match status" value="1"/>
</dbReference>
<feature type="domain" description="Beta-ketoacyl synthase C-terminal" evidence="3">
    <location>
        <begin position="72"/>
        <end position="131"/>
    </location>
</feature>
<dbReference type="SUPFAM" id="SSF53901">
    <property type="entry name" value="Thiolase-like"/>
    <property type="match status" value="1"/>
</dbReference>
<reference evidence="4" key="1">
    <citation type="submission" date="2023-02" db="EMBL/GenBank/DDBJ databases">
        <title>Genome of toxic invasive species Heracleum sosnowskyi carries increased number of genes despite the absence of recent whole-genome duplications.</title>
        <authorList>
            <person name="Schelkunov M."/>
            <person name="Shtratnikova V."/>
            <person name="Makarenko M."/>
            <person name="Klepikova A."/>
            <person name="Omelchenko D."/>
            <person name="Novikova G."/>
            <person name="Obukhova E."/>
            <person name="Bogdanov V."/>
            <person name="Penin A."/>
            <person name="Logacheva M."/>
        </authorList>
    </citation>
    <scope>NUCLEOTIDE SEQUENCE</scope>
    <source>
        <strain evidence="4">Hsosn_3</strain>
        <tissue evidence="4">Leaf</tissue>
    </source>
</reference>
<dbReference type="GO" id="GO:0004315">
    <property type="term" value="F:3-oxoacyl-[acyl-carrier-protein] synthase activity"/>
    <property type="evidence" value="ECO:0007669"/>
    <property type="project" value="UniProtKB-EC"/>
</dbReference>
<proteinExistence type="predicted"/>
<dbReference type="PANTHER" id="PTHR11712:SF336">
    <property type="entry name" value="3-OXOACYL-[ACYL-CARRIER-PROTEIN] SYNTHASE, MITOCHONDRIAL"/>
    <property type="match status" value="1"/>
</dbReference>
<dbReference type="EMBL" id="JAUIZM010000008">
    <property type="protein sequence ID" value="KAK1371467.1"/>
    <property type="molecule type" value="Genomic_DNA"/>
</dbReference>
<evidence type="ECO:0000313" key="5">
    <source>
        <dbReference type="Proteomes" id="UP001237642"/>
    </source>
</evidence>
<reference evidence="4" key="2">
    <citation type="submission" date="2023-05" db="EMBL/GenBank/DDBJ databases">
        <authorList>
            <person name="Schelkunov M.I."/>
        </authorList>
    </citation>
    <scope>NUCLEOTIDE SEQUENCE</scope>
    <source>
        <strain evidence="4">Hsosn_3</strain>
        <tissue evidence="4">Leaf</tissue>
    </source>
</reference>
<dbReference type="InterPro" id="IPR016039">
    <property type="entry name" value="Thiolase-like"/>
</dbReference>
<name>A0AAD8HQB9_9APIA</name>